<dbReference type="PROSITE" id="PS50011">
    <property type="entry name" value="PROTEIN_KINASE_DOM"/>
    <property type="match status" value="1"/>
</dbReference>
<evidence type="ECO:0000259" key="2">
    <source>
        <dbReference type="PROSITE" id="PS50011"/>
    </source>
</evidence>
<sequence length="654" mass="73360">MLSVGADASKQQFAYLMDFMHTPLRPDTMWWDANKIEATVTRKFVCGHLLPEEVERLNRPLGFGDGLTDGTYWDWIEEKAKRLFLILVDLGVPDQIFGVIDDSWDDEDLPIARDQVERLALTPEKDVKLEAKFYYRQFHYLLRPLQKGEHTIFQDEELVPLDVVERKPGLASQQSVDKVTLPHHPGQAFCRRRTSLGSGPGCLDYEDFLSAINDIRHVQNEHLVSYFASYVYQGQGYVLFTPVSDFSLKQFLTTTPTSFKSLGKQTRRQLLLNWIHCLVDTITFLHSRGLSHGNIKPSTILFTNQNHIFFSDFTRLNPELPGSTADKTPFDKESYDYAAPEQWFRPTSMSTSSLQRKTTLSSLYPSPSTTTFSISRSATDSTSISPPSLLHAPNPHLSPQAADIFSLGTIILELLTLLLKKTTRSFASHRAARHKTPGRGGAVPDSSFHRNLGQVETWMAQLAGEAKKKDDALFRGVAPMLHLVERMLAIHPQERPVAREVQTRMYEILHDVCGIEEPHCVHRYEGWEDFGVGELRIRGKEEEERRERMSVGTRRSSTVPSLGLRQTGSGGSGWGPWGSMSRSNSSAGGSVGEPVSPGRRESSINMREREPASPRLKQSEIGSGLQAIQALRVRTNSSGWHQGRLSGGSVSVGQ</sequence>
<gene>
    <name evidence="3" type="ORF">DL546_004770</name>
</gene>
<dbReference type="Gene3D" id="1.10.510.10">
    <property type="entry name" value="Transferase(Phosphotransferase) domain 1"/>
    <property type="match status" value="1"/>
</dbReference>
<feature type="region of interest" description="Disordered" evidence="1">
    <location>
        <begin position="540"/>
        <end position="623"/>
    </location>
</feature>
<dbReference type="PANTHER" id="PTHR44305:SF24">
    <property type="entry name" value="TYROSINE-PROTEIN KINASE C03B1.5-RELATED"/>
    <property type="match status" value="1"/>
</dbReference>
<proteinExistence type="predicted"/>
<keyword evidence="4" id="KW-1185">Reference proteome</keyword>
<feature type="compositionally biased region" description="Basic and acidic residues" evidence="1">
    <location>
        <begin position="540"/>
        <end position="549"/>
    </location>
</feature>
<dbReference type="PANTHER" id="PTHR44305">
    <property type="entry name" value="SI:DKEY-192D15.2-RELATED"/>
    <property type="match status" value="1"/>
</dbReference>
<feature type="compositionally biased region" description="Low complexity" evidence="1">
    <location>
        <begin position="577"/>
        <end position="588"/>
    </location>
</feature>
<feature type="compositionally biased region" description="Basic and acidic residues" evidence="1">
    <location>
        <begin position="598"/>
        <end position="612"/>
    </location>
</feature>
<dbReference type="GO" id="GO:0005524">
    <property type="term" value="F:ATP binding"/>
    <property type="evidence" value="ECO:0007669"/>
    <property type="project" value="InterPro"/>
</dbReference>
<dbReference type="Proteomes" id="UP000275385">
    <property type="component" value="Unassembled WGS sequence"/>
</dbReference>
<evidence type="ECO:0000256" key="1">
    <source>
        <dbReference type="SAM" id="MobiDB-lite"/>
    </source>
</evidence>
<feature type="region of interest" description="Disordered" evidence="1">
    <location>
        <begin position="373"/>
        <end position="392"/>
    </location>
</feature>
<dbReference type="STRING" id="177199.A0A420YHK1"/>
<organism evidence="3 4">
    <name type="scientific">Coniochaeta pulveracea</name>
    <dbReference type="NCBI Taxonomy" id="177199"/>
    <lineage>
        <taxon>Eukaryota</taxon>
        <taxon>Fungi</taxon>
        <taxon>Dikarya</taxon>
        <taxon>Ascomycota</taxon>
        <taxon>Pezizomycotina</taxon>
        <taxon>Sordariomycetes</taxon>
        <taxon>Sordariomycetidae</taxon>
        <taxon>Coniochaetales</taxon>
        <taxon>Coniochaetaceae</taxon>
        <taxon>Coniochaeta</taxon>
    </lineage>
</organism>
<dbReference type="InterPro" id="IPR001245">
    <property type="entry name" value="Ser-Thr/Tyr_kinase_cat_dom"/>
</dbReference>
<accession>A0A420YHK1</accession>
<name>A0A420YHK1_9PEZI</name>
<dbReference type="SMART" id="SM00220">
    <property type="entry name" value="S_TKc"/>
    <property type="match status" value="1"/>
</dbReference>
<reference evidence="3 4" key="1">
    <citation type="submission" date="2018-08" db="EMBL/GenBank/DDBJ databases">
        <title>Draft genome of the lignicolous fungus Coniochaeta pulveracea.</title>
        <authorList>
            <person name="Borstlap C.J."/>
            <person name="De Witt R.N."/>
            <person name="Botha A."/>
            <person name="Volschenk H."/>
        </authorList>
    </citation>
    <scope>NUCLEOTIDE SEQUENCE [LARGE SCALE GENOMIC DNA]</scope>
    <source>
        <strain evidence="3 4">CAB683</strain>
    </source>
</reference>
<dbReference type="InterPro" id="IPR000719">
    <property type="entry name" value="Prot_kinase_dom"/>
</dbReference>
<dbReference type="SUPFAM" id="SSF56112">
    <property type="entry name" value="Protein kinase-like (PK-like)"/>
    <property type="match status" value="1"/>
</dbReference>
<feature type="compositionally biased region" description="Polar residues" evidence="1">
    <location>
        <begin position="374"/>
        <end position="386"/>
    </location>
</feature>
<evidence type="ECO:0000313" key="3">
    <source>
        <dbReference type="EMBL" id="RKU47342.1"/>
    </source>
</evidence>
<dbReference type="OrthoDB" id="4062651at2759"/>
<dbReference type="InterPro" id="IPR053083">
    <property type="entry name" value="TF_kinase-domain_protein"/>
</dbReference>
<dbReference type="Pfam" id="PF07714">
    <property type="entry name" value="PK_Tyr_Ser-Thr"/>
    <property type="match status" value="1"/>
</dbReference>
<dbReference type="AlphaFoldDB" id="A0A420YHK1"/>
<feature type="domain" description="Protein kinase" evidence="2">
    <location>
        <begin position="127"/>
        <end position="509"/>
    </location>
</feature>
<dbReference type="GO" id="GO:0004672">
    <property type="term" value="F:protein kinase activity"/>
    <property type="evidence" value="ECO:0007669"/>
    <property type="project" value="InterPro"/>
</dbReference>
<comment type="caution">
    <text evidence="3">The sequence shown here is derived from an EMBL/GenBank/DDBJ whole genome shotgun (WGS) entry which is preliminary data.</text>
</comment>
<evidence type="ECO:0000313" key="4">
    <source>
        <dbReference type="Proteomes" id="UP000275385"/>
    </source>
</evidence>
<protein>
    <recommendedName>
        <fullName evidence="2">Protein kinase domain-containing protein</fullName>
    </recommendedName>
</protein>
<dbReference type="EMBL" id="QVQW01000009">
    <property type="protein sequence ID" value="RKU47342.1"/>
    <property type="molecule type" value="Genomic_DNA"/>
</dbReference>
<dbReference type="InterPro" id="IPR011009">
    <property type="entry name" value="Kinase-like_dom_sf"/>
</dbReference>